<proteinExistence type="predicted"/>
<sequence length="162" mass="18626">MGKRDILTHRENTEYFEQESTTDLLRASRNAMEKQDILNLRENIPYHCFPSLSSCDERSQLDRVSTLFAPKMNSLRLSFCRFVCSGLLPSARGEKGSGELREILVIQETADGLVNRCVPVREKKRSTNEEVFDVMMYMVNTDTGSRFKSTLAILHYMTKMTT</sequence>
<protein>
    <submittedName>
        <fullName evidence="1">Uncharacterized protein</fullName>
    </submittedName>
</protein>
<keyword evidence="2" id="KW-1185">Reference proteome</keyword>
<dbReference type="Proteomes" id="UP000005408">
    <property type="component" value="Unassembled WGS sequence"/>
</dbReference>
<dbReference type="AlphaFoldDB" id="A0A8W8NVW5"/>
<dbReference type="EnsemblMetazoa" id="G7905.1">
    <property type="protein sequence ID" value="G7905.1:cds"/>
    <property type="gene ID" value="G7905"/>
</dbReference>
<organism evidence="1 2">
    <name type="scientific">Magallana gigas</name>
    <name type="common">Pacific oyster</name>
    <name type="synonym">Crassostrea gigas</name>
    <dbReference type="NCBI Taxonomy" id="29159"/>
    <lineage>
        <taxon>Eukaryota</taxon>
        <taxon>Metazoa</taxon>
        <taxon>Spiralia</taxon>
        <taxon>Lophotrochozoa</taxon>
        <taxon>Mollusca</taxon>
        <taxon>Bivalvia</taxon>
        <taxon>Autobranchia</taxon>
        <taxon>Pteriomorphia</taxon>
        <taxon>Ostreida</taxon>
        <taxon>Ostreoidea</taxon>
        <taxon>Ostreidae</taxon>
        <taxon>Magallana</taxon>
    </lineage>
</organism>
<reference evidence="1" key="1">
    <citation type="submission" date="2022-08" db="UniProtKB">
        <authorList>
            <consortium name="EnsemblMetazoa"/>
        </authorList>
    </citation>
    <scope>IDENTIFICATION</scope>
    <source>
        <strain evidence="1">05x7-T-G4-1.051#20</strain>
    </source>
</reference>
<evidence type="ECO:0000313" key="2">
    <source>
        <dbReference type="Proteomes" id="UP000005408"/>
    </source>
</evidence>
<name>A0A8W8NVW5_MAGGI</name>
<evidence type="ECO:0000313" key="1">
    <source>
        <dbReference type="EnsemblMetazoa" id="G7905.1:cds"/>
    </source>
</evidence>
<accession>A0A8W8NVW5</accession>